<dbReference type="OMA" id="LHCMKYP"/>
<protein>
    <recommendedName>
        <fullName evidence="10">Metallophosphoesterase 1 homolog</fullName>
    </recommendedName>
</protein>
<keyword evidence="9" id="KW-0464">Manganese</keyword>
<dbReference type="InterPro" id="IPR029052">
    <property type="entry name" value="Metallo-depent_PP-like"/>
</dbReference>
<keyword evidence="8 11" id="KW-0472">Membrane</keyword>
<evidence type="ECO:0000256" key="6">
    <source>
        <dbReference type="ARBA" id="ARBA00022801"/>
    </source>
</evidence>
<evidence type="ECO:0000256" key="8">
    <source>
        <dbReference type="ARBA" id="ARBA00023136"/>
    </source>
</evidence>
<evidence type="ECO:0000256" key="10">
    <source>
        <dbReference type="ARBA" id="ARBA00074873"/>
    </source>
</evidence>
<dbReference type="STRING" id="30019.A0A0M4EAH0"/>
<reference evidence="14 15" key="1">
    <citation type="submission" date="2015-08" db="EMBL/GenBank/DDBJ databases">
        <title>Ancestral chromatin configuration constrains chromatin evolution on differentiating sex chromosomes in Drosophila.</title>
        <authorList>
            <person name="Zhou Q."/>
            <person name="Bachtrog D."/>
        </authorList>
    </citation>
    <scope>NUCLEOTIDE SEQUENCE [LARGE SCALE GENOMIC DNA]</scope>
    <source>
        <tissue evidence="14">Whole larvae</tissue>
    </source>
</reference>
<feature type="transmembrane region" description="Helical" evidence="11">
    <location>
        <begin position="328"/>
        <end position="346"/>
    </location>
</feature>
<feature type="domain" description="Calcineurin-like phosphoesterase" evidence="13">
    <location>
        <begin position="46"/>
        <end position="279"/>
    </location>
</feature>
<keyword evidence="5" id="KW-0479">Metal-binding</keyword>
<dbReference type="FunFam" id="3.60.21.10:FF:000081">
    <property type="entry name" value="Metallophosphoesterase 1 homolog"/>
    <property type="match status" value="1"/>
</dbReference>
<evidence type="ECO:0000256" key="4">
    <source>
        <dbReference type="ARBA" id="ARBA00022692"/>
    </source>
</evidence>
<gene>
    <name evidence="14" type="ORF">Dbus_chr2Lg295</name>
</gene>
<dbReference type="Pfam" id="PF00149">
    <property type="entry name" value="Metallophos"/>
    <property type="match status" value="1"/>
</dbReference>
<keyword evidence="6" id="KW-0378">Hydrolase</keyword>
<keyword evidence="4 11" id="KW-0812">Transmembrane</keyword>
<dbReference type="SUPFAM" id="SSF56300">
    <property type="entry name" value="Metallo-dependent phosphatases"/>
    <property type="match status" value="1"/>
</dbReference>
<keyword evidence="15" id="KW-1185">Reference proteome</keyword>
<evidence type="ECO:0000256" key="2">
    <source>
        <dbReference type="ARBA" id="ARBA00004141"/>
    </source>
</evidence>
<dbReference type="GO" id="GO:0016020">
    <property type="term" value="C:membrane"/>
    <property type="evidence" value="ECO:0007669"/>
    <property type="project" value="UniProtKB-SubCell"/>
</dbReference>
<proteinExistence type="inferred from homology"/>
<comment type="cofactor">
    <cofactor evidence="1">
        <name>Mn(2+)</name>
        <dbReference type="ChEBI" id="CHEBI:29035"/>
    </cofactor>
</comment>
<dbReference type="GO" id="GO:0006506">
    <property type="term" value="P:GPI anchor biosynthetic process"/>
    <property type="evidence" value="ECO:0007669"/>
    <property type="project" value="InterPro"/>
</dbReference>
<comment type="similarity">
    <text evidence="3">Belongs to the metallophosphoesterase superfamily. MPPE1 family.</text>
</comment>
<evidence type="ECO:0000256" key="12">
    <source>
        <dbReference type="SAM" id="SignalP"/>
    </source>
</evidence>
<dbReference type="OrthoDB" id="7663298at2759"/>
<organism evidence="14 15">
    <name type="scientific">Drosophila busckii</name>
    <name type="common">Fruit fly</name>
    <dbReference type="NCBI Taxonomy" id="30019"/>
    <lineage>
        <taxon>Eukaryota</taxon>
        <taxon>Metazoa</taxon>
        <taxon>Ecdysozoa</taxon>
        <taxon>Arthropoda</taxon>
        <taxon>Hexapoda</taxon>
        <taxon>Insecta</taxon>
        <taxon>Pterygota</taxon>
        <taxon>Neoptera</taxon>
        <taxon>Endopterygota</taxon>
        <taxon>Diptera</taxon>
        <taxon>Brachycera</taxon>
        <taxon>Muscomorpha</taxon>
        <taxon>Ephydroidea</taxon>
        <taxon>Drosophilidae</taxon>
        <taxon>Drosophila</taxon>
    </lineage>
</organism>
<keyword evidence="12" id="KW-0732">Signal</keyword>
<evidence type="ECO:0000313" key="15">
    <source>
        <dbReference type="Proteomes" id="UP000494163"/>
    </source>
</evidence>
<dbReference type="InterPro" id="IPR039541">
    <property type="entry name" value="MPP_MPPE1"/>
</dbReference>
<dbReference type="InterPro" id="IPR004843">
    <property type="entry name" value="Calcineurin-like_PHP"/>
</dbReference>
<dbReference type="PANTHER" id="PTHR13315">
    <property type="entry name" value="METALLO PHOSPHOESTERASE RELATED"/>
    <property type="match status" value="1"/>
</dbReference>
<evidence type="ECO:0000256" key="9">
    <source>
        <dbReference type="ARBA" id="ARBA00023211"/>
    </source>
</evidence>
<evidence type="ECO:0000259" key="13">
    <source>
        <dbReference type="Pfam" id="PF00149"/>
    </source>
</evidence>
<dbReference type="AlphaFoldDB" id="A0A0M4EAH0"/>
<evidence type="ECO:0000256" key="1">
    <source>
        <dbReference type="ARBA" id="ARBA00001936"/>
    </source>
</evidence>
<accession>A0A0M4EAH0</accession>
<dbReference type="InterPro" id="IPR033308">
    <property type="entry name" value="PGAP5/Cdc1/Ted1"/>
</dbReference>
<dbReference type="GO" id="GO:0008081">
    <property type="term" value="F:phosphoric diester hydrolase activity"/>
    <property type="evidence" value="ECO:0007669"/>
    <property type="project" value="InterPro"/>
</dbReference>
<dbReference type="Proteomes" id="UP000494163">
    <property type="component" value="Chromosome 2L"/>
</dbReference>
<evidence type="ECO:0000256" key="5">
    <source>
        <dbReference type="ARBA" id="ARBA00022723"/>
    </source>
</evidence>
<name>A0A0M4EAH0_DROBS</name>
<feature type="chain" id="PRO_5005793315" description="Metallophosphoesterase 1 homolog" evidence="12">
    <location>
        <begin position="23"/>
        <end position="368"/>
    </location>
</feature>
<dbReference type="Gene3D" id="3.60.21.10">
    <property type="match status" value="1"/>
</dbReference>
<dbReference type="CDD" id="cd08165">
    <property type="entry name" value="MPP_MPPE1"/>
    <property type="match status" value="1"/>
</dbReference>
<dbReference type="EMBL" id="CP012523">
    <property type="protein sequence ID" value="ALC38210.1"/>
    <property type="molecule type" value="Genomic_DNA"/>
</dbReference>
<keyword evidence="7 11" id="KW-1133">Transmembrane helix</keyword>
<feature type="signal peptide" evidence="12">
    <location>
        <begin position="1"/>
        <end position="22"/>
    </location>
</feature>
<evidence type="ECO:0000256" key="3">
    <source>
        <dbReference type="ARBA" id="ARBA00008895"/>
    </source>
</evidence>
<dbReference type="PANTHER" id="PTHR13315:SF0">
    <property type="entry name" value="METALLOPHOSPHOESTERASE 1"/>
    <property type="match status" value="1"/>
</dbReference>
<dbReference type="GO" id="GO:0046872">
    <property type="term" value="F:metal ion binding"/>
    <property type="evidence" value="ECO:0007669"/>
    <property type="project" value="UniProtKB-KW"/>
</dbReference>
<evidence type="ECO:0000256" key="7">
    <source>
        <dbReference type="ARBA" id="ARBA00022989"/>
    </source>
</evidence>
<sequence>MRWIYACFVILLCALIFCEYMADFVVLQKCKWPEIRRKKYVDDPLKAMVIADPHLLGPHRGHWLDKLYREWHMTRSFKAASRLFQPDVVFILGDLFDEGDMVSDKQFQEYVWRYLQMFNLPAGIPLISVVGNHDVGFHYKMHPFFMTRFENYLNYSKVHLYTIKQIHFVVINSMAMEGDNCLFCAEAESALINISSTLHCMQHPHVAECARTRRHPYSQPIIMQHFPTYRISDKACTEREAPEIERFRERYHVLSKDATDMLGQLLKPRLAFAGHSHHYCHNINRLGIDEYTVASFSWRNNVNPSFMLATITPDDYAVFKCKMLPQQFVVNSYLAAGLMCLMLLTLRVSKFLKRRSDKNEEEKQRKRQ</sequence>
<evidence type="ECO:0000313" key="14">
    <source>
        <dbReference type="EMBL" id="ALC38210.1"/>
    </source>
</evidence>
<dbReference type="GO" id="GO:0005793">
    <property type="term" value="C:endoplasmic reticulum-Golgi intermediate compartment"/>
    <property type="evidence" value="ECO:0007669"/>
    <property type="project" value="InterPro"/>
</dbReference>
<evidence type="ECO:0000256" key="11">
    <source>
        <dbReference type="SAM" id="Phobius"/>
    </source>
</evidence>
<comment type="subcellular location">
    <subcellularLocation>
        <location evidence="2">Membrane</location>
        <topology evidence="2">Multi-pass membrane protein</topology>
    </subcellularLocation>
</comment>
<dbReference type="GO" id="GO:0006888">
    <property type="term" value="P:endoplasmic reticulum to Golgi vesicle-mediated transport"/>
    <property type="evidence" value="ECO:0007669"/>
    <property type="project" value="InterPro"/>
</dbReference>